<dbReference type="PROSITE" id="PS51257">
    <property type="entry name" value="PROKAR_LIPOPROTEIN"/>
    <property type="match status" value="1"/>
</dbReference>
<gene>
    <name evidence="2" type="ORF">C8N46_101782</name>
</gene>
<dbReference type="RefSeq" id="WP_108113513.1">
    <property type="nucleotide sequence ID" value="NZ_QBKT01000001.1"/>
</dbReference>
<dbReference type="OrthoDB" id="1443693at2"/>
<dbReference type="Proteomes" id="UP000244090">
    <property type="component" value="Unassembled WGS sequence"/>
</dbReference>
<feature type="chain" id="PRO_5015641955" evidence="1">
    <location>
        <begin position="18"/>
        <end position="143"/>
    </location>
</feature>
<evidence type="ECO:0000313" key="2">
    <source>
        <dbReference type="EMBL" id="PTX64171.1"/>
    </source>
</evidence>
<dbReference type="AlphaFoldDB" id="A0A2T6C770"/>
<accession>A0A2T6C770</accession>
<comment type="caution">
    <text evidence="2">The sequence shown here is derived from an EMBL/GenBank/DDBJ whole genome shotgun (WGS) entry which is preliminary data.</text>
</comment>
<evidence type="ECO:0000313" key="3">
    <source>
        <dbReference type="Proteomes" id="UP000244090"/>
    </source>
</evidence>
<protein>
    <submittedName>
        <fullName evidence="2">Uncharacterized protein</fullName>
    </submittedName>
</protein>
<feature type="signal peptide" evidence="1">
    <location>
        <begin position="1"/>
        <end position="17"/>
    </location>
</feature>
<name>A0A2T6C770_9FLAO</name>
<evidence type="ECO:0000256" key="1">
    <source>
        <dbReference type="SAM" id="SignalP"/>
    </source>
</evidence>
<dbReference type="EMBL" id="QBKT01000001">
    <property type="protein sequence ID" value="PTX64171.1"/>
    <property type="molecule type" value="Genomic_DNA"/>
</dbReference>
<keyword evidence="3" id="KW-1185">Reference proteome</keyword>
<keyword evidence="1" id="KW-0732">Signal</keyword>
<proteinExistence type="predicted"/>
<organism evidence="2 3">
    <name type="scientific">Kordia periserrulae</name>
    <dbReference type="NCBI Taxonomy" id="701523"/>
    <lineage>
        <taxon>Bacteria</taxon>
        <taxon>Pseudomonadati</taxon>
        <taxon>Bacteroidota</taxon>
        <taxon>Flavobacteriia</taxon>
        <taxon>Flavobacteriales</taxon>
        <taxon>Flavobacteriaceae</taxon>
        <taxon>Kordia</taxon>
    </lineage>
</organism>
<sequence length="143" mass="16611">MKKLVLVLLSFMMLSCATDDENLQLPEVHFISFTLNDVDYVVTEYVVTIDSTDEWNRMVEVPFDNATKTLRFTVEVEETNQINTLLFEVDDVVWESDPTYGNRETSITKHTDSNMEGTFRVTFEDASRRGIYRFTNGVINIEF</sequence>
<reference evidence="2 3" key="1">
    <citation type="submission" date="2018-04" db="EMBL/GenBank/DDBJ databases">
        <title>Genomic Encyclopedia of Archaeal and Bacterial Type Strains, Phase II (KMG-II): from individual species to whole genera.</title>
        <authorList>
            <person name="Goeker M."/>
        </authorList>
    </citation>
    <scope>NUCLEOTIDE SEQUENCE [LARGE SCALE GENOMIC DNA]</scope>
    <source>
        <strain evidence="2 3">DSM 25731</strain>
    </source>
</reference>